<dbReference type="AlphaFoldDB" id="A0A813GC29"/>
<evidence type="ECO:0000313" key="4">
    <source>
        <dbReference type="Proteomes" id="UP000654075"/>
    </source>
</evidence>
<dbReference type="EMBL" id="CAJNNV010032273">
    <property type="protein sequence ID" value="CAE8639499.1"/>
    <property type="molecule type" value="Genomic_DNA"/>
</dbReference>
<dbReference type="Proteomes" id="UP000654075">
    <property type="component" value="Unassembled WGS sequence"/>
</dbReference>
<reference evidence="2" key="1">
    <citation type="submission" date="2021-02" db="EMBL/GenBank/DDBJ databases">
        <authorList>
            <person name="Dougan E. K."/>
            <person name="Rhodes N."/>
            <person name="Thang M."/>
            <person name="Chan C."/>
        </authorList>
    </citation>
    <scope>NUCLEOTIDE SEQUENCE</scope>
</reference>
<comment type="caution">
    <text evidence="2">The sequence shown here is derived from an EMBL/GenBank/DDBJ whole genome shotgun (WGS) entry which is preliminary data.</text>
</comment>
<evidence type="ECO:0000313" key="2">
    <source>
        <dbReference type="EMBL" id="CAE8620261.1"/>
    </source>
</evidence>
<evidence type="ECO:0000256" key="1">
    <source>
        <dbReference type="SAM" id="MobiDB-lite"/>
    </source>
</evidence>
<evidence type="ECO:0000313" key="3">
    <source>
        <dbReference type="EMBL" id="CAE8639499.1"/>
    </source>
</evidence>
<name>A0A813GC29_POLGL</name>
<keyword evidence="4" id="KW-1185">Reference proteome</keyword>
<feature type="region of interest" description="Disordered" evidence="1">
    <location>
        <begin position="63"/>
        <end position="107"/>
    </location>
</feature>
<gene>
    <name evidence="2" type="ORF">PGLA1383_LOCUS37828</name>
    <name evidence="3" type="ORF">PGLA1383_LOCUS54530</name>
</gene>
<dbReference type="EMBL" id="CAJNNV010027402">
    <property type="protein sequence ID" value="CAE8620261.1"/>
    <property type="molecule type" value="Genomic_DNA"/>
</dbReference>
<accession>A0A813GC29</accession>
<proteinExistence type="predicted"/>
<protein>
    <submittedName>
        <fullName evidence="2">Uncharacterized protein</fullName>
    </submittedName>
</protein>
<organism evidence="2 4">
    <name type="scientific">Polarella glacialis</name>
    <name type="common">Dinoflagellate</name>
    <dbReference type="NCBI Taxonomy" id="89957"/>
    <lineage>
        <taxon>Eukaryota</taxon>
        <taxon>Sar</taxon>
        <taxon>Alveolata</taxon>
        <taxon>Dinophyceae</taxon>
        <taxon>Suessiales</taxon>
        <taxon>Suessiaceae</taxon>
        <taxon>Polarella</taxon>
    </lineage>
</organism>
<feature type="compositionally biased region" description="Basic and acidic residues" evidence="1">
    <location>
        <begin position="81"/>
        <end position="95"/>
    </location>
</feature>
<sequence>MDRPAGSETYMVKSTATNPKIWKDTKRQNCVLQKSALARKRQIYITFTRTGLRSGAETILRNINLGQQSGDDPSQKPPGRQSRDDPTQKATETAKRRQPFAKNAEFKVPQADITSAHIYTYRSCSEHQR</sequence>